<evidence type="ECO:0000256" key="3">
    <source>
        <dbReference type="ARBA" id="ARBA00023235"/>
    </source>
</evidence>
<dbReference type="AlphaFoldDB" id="A0A6S7GLZ8"/>
<accession>A0A6S7GLZ8</accession>
<comment type="similarity">
    <text evidence="1">Belongs to the helicase family. RecQ subfamily.</text>
</comment>
<evidence type="ECO:0000256" key="2">
    <source>
        <dbReference type="ARBA" id="ARBA00023125"/>
    </source>
</evidence>
<organism evidence="5 6">
    <name type="scientific">Paramuricea clavata</name>
    <name type="common">Red gorgonian</name>
    <name type="synonym">Violescent sea-whip</name>
    <dbReference type="NCBI Taxonomy" id="317549"/>
    <lineage>
        <taxon>Eukaryota</taxon>
        <taxon>Metazoa</taxon>
        <taxon>Cnidaria</taxon>
        <taxon>Anthozoa</taxon>
        <taxon>Octocorallia</taxon>
        <taxon>Malacalcyonacea</taxon>
        <taxon>Plexauridae</taxon>
        <taxon>Paramuricea</taxon>
    </lineage>
</organism>
<evidence type="ECO:0000313" key="6">
    <source>
        <dbReference type="Proteomes" id="UP001152795"/>
    </source>
</evidence>
<keyword evidence="4" id="KW-0539">Nucleus</keyword>
<dbReference type="GO" id="GO:0003677">
    <property type="term" value="F:DNA binding"/>
    <property type="evidence" value="ECO:0007669"/>
    <property type="project" value="UniProtKB-KW"/>
</dbReference>
<dbReference type="Proteomes" id="UP001152795">
    <property type="component" value="Unassembled WGS sequence"/>
</dbReference>
<keyword evidence="6" id="KW-1185">Reference proteome</keyword>
<dbReference type="PANTHER" id="PTHR13710">
    <property type="entry name" value="DNA HELICASE RECQ FAMILY MEMBER"/>
    <property type="match status" value="1"/>
</dbReference>
<dbReference type="CDD" id="cd17920">
    <property type="entry name" value="DEXHc_RecQ"/>
    <property type="match status" value="1"/>
</dbReference>
<dbReference type="OrthoDB" id="6142977at2759"/>
<reference evidence="5" key="1">
    <citation type="submission" date="2020-04" db="EMBL/GenBank/DDBJ databases">
        <authorList>
            <person name="Alioto T."/>
            <person name="Alioto T."/>
            <person name="Gomez Garrido J."/>
        </authorList>
    </citation>
    <scope>NUCLEOTIDE SEQUENCE</scope>
    <source>
        <strain evidence="5">A484AB</strain>
    </source>
</reference>
<keyword evidence="3" id="KW-0413">Isomerase</keyword>
<dbReference type="PANTHER" id="PTHR13710:SF153">
    <property type="entry name" value="RECQ-LIKE DNA HELICASE BLM"/>
    <property type="match status" value="1"/>
</dbReference>
<evidence type="ECO:0000256" key="1">
    <source>
        <dbReference type="ARBA" id="ARBA00005446"/>
    </source>
</evidence>
<dbReference type="InterPro" id="IPR027417">
    <property type="entry name" value="P-loop_NTPase"/>
</dbReference>
<evidence type="ECO:0000313" key="5">
    <source>
        <dbReference type="EMBL" id="CAB3990416.1"/>
    </source>
</evidence>
<dbReference type="Pfam" id="PF00270">
    <property type="entry name" value="DEAD"/>
    <property type="match status" value="1"/>
</dbReference>
<dbReference type="SUPFAM" id="SSF52540">
    <property type="entry name" value="P-loop containing nucleoside triphosphate hydrolases"/>
    <property type="match status" value="1"/>
</dbReference>
<dbReference type="GO" id="GO:0009378">
    <property type="term" value="F:four-way junction helicase activity"/>
    <property type="evidence" value="ECO:0007669"/>
    <property type="project" value="TreeGrafter"/>
</dbReference>
<dbReference type="GO" id="GO:0005737">
    <property type="term" value="C:cytoplasm"/>
    <property type="evidence" value="ECO:0007669"/>
    <property type="project" value="TreeGrafter"/>
</dbReference>
<dbReference type="GO" id="GO:0005694">
    <property type="term" value="C:chromosome"/>
    <property type="evidence" value="ECO:0007669"/>
    <property type="project" value="TreeGrafter"/>
</dbReference>
<dbReference type="GO" id="GO:0000724">
    <property type="term" value="P:double-strand break repair via homologous recombination"/>
    <property type="evidence" value="ECO:0007669"/>
    <property type="project" value="TreeGrafter"/>
</dbReference>
<dbReference type="GO" id="GO:0043138">
    <property type="term" value="F:3'-5' DNA helicase activity"/>
    <property type="evidence" value="ECO:0007669"/>
    <property type="project" value="TreeGrafter"/>
</dbReference>
<dbReference type="InterPro" id="IPR011545">
    <property type="entry name" value="DEAD/DEAH_box_helicase_dom"/>
</dbReference>
<dbReference type="EMBL" id="CACRXK020001654">
    <property type="protein sequence ID" value="CAB3990416.1"/>
    <property type="molecule type" value="Genomic_DNA"/>
</dbReference>
<dbReference type="InterPro" id="IPR014001">
    <property type="entry name" value="Helicase_ATP-bd"/>
</dbReference>
<protein>
    <submittedName>
        <fullName evidence="5">Mediator of RNA polymerase II transcription subunit 34-like</fullName>
    </submittedName>
</protein>
<dbReference type="Gene3D" id="3.40.50.300">
    <property type="entry name" value="P-loop containing nucleotide triphosphate hydrolases"/>
    <property type="match status" value="1"/>
</dbReference>
<gene>
    <name evidence="5" type="ORF">PACLA_8A052749</name>
</gene>
<name>A0A6S7GLZ8_PARCT</name>
<keyword evidence="2" id="KW-0238">DNA-binding</keyword>
<dbReference type="PROSITE" id="PS51192">
    <property type="entry name" value="HELICASE_ATP_BIND_1"/>
    <property type="match status" value="1"/>
</dbReference>
<comment type="caution">
    <text evidence="5">The sequence shown here is derived from an EMBL/GenBank/DDBJ whole genome shotgun (WGS) entry which is preliminary data.</text>
</comment>
<sequence>MAAFEDCCQEFLQMFGLNKFKNTQIIALKDLLLGKDVFVNQPTGPGKSLIFQAFPILFDMVKRSPSRSNTIVLVISPLVSLMQDQVSFLKSKGIRAAYIGEEQADERVKKDVENGTFQLVYGSPESFLQNQHWRKVLATDVYHNNVKLIAVDEAHCISDWGFSPRKGEKIFHVWFSRINELRSIVPGGVPLVALTATATKRTRECIMHALEMKNATIIKYFPDKPNITYSVQIVGTKTLETFHSLIAEVEQQGAACDRVIIYCQTIKITTMIYAHFQAELGQNMYKGNIEDPKNRLVEMFHAHVDYKECTTSNDESTEIQCAQVQEMMDAWHLTSDDELLLEFPDEFSNLSDEH</sequence>
<proteinExistence type="inferred from homology"/>
<dbReference type="GO" id="GO:0005634">
    <property type="term" value="C:nucleus"/>
    <property type="evidence" value="ECO:0007669"/>
    <property type="project" value="TreeGrafter"/>
</dbReference>
<dbReference type="SMART" id="SM00487">
    <property type="entry name" value="DEXDc"/>
    <property type="match status" value="1"/>
</dbReference>
<evidence type="ECO:0000256" key="4">
    <source>
        <dbReference type="ARBA" id="ARBA00023242"/>
    </source>
</evidence>
<dbReference type="GO" id="GO:0005524">
    <property type="term" value="F:ATP binding"/>
    <property type="evidence" value="ECO:0007669"/>
    <property type="project" value="InterPro"/>
</dbReference>